<proteinExistence type="inferred from homology"/>
<dbReference type="STRING" id="307507.A0A2V0PHZ0"/>
<evidence type="ECO:0000256" key="4">
    <source>
        <dbReference type="ARBA" id="ARBA00023242"/>
    </source>
</evidence>
<dbReference type="GO" id="GO:0000124">
    <property type="term" value="C:SAGA complex"/>
    <property type="evidence" value="ECO:0007669"/>
    <property type="project" value="TreeGrafter"/>
</dbReference>
<keyword evidence="6" id="KW-0396">Initiation factor</keyword>
<dbReference type="InterPro" id="IPR003923">
    <property type="entry name" value="TAF10"/>
</dbReference>
<organism evidence="6 7">
    <name type="scientific">Raphidocelis subcapitata</name>
    <dbReference type="NCBI Taxonomy" id="307507"/>
    <lineage>
        <taxon>Eukaryota</taxon>
        <taxon>Viridiplantae</taxon>
        <taxon>Chlorophyta</taxon>
        <taxon>core chlorophytes</taxon>
        <taxon>Chlorophyceae</taxon>
        <taxon>CS clade</taxon>
        <taxon>Sphaeropleales</taxon>
        <taxon>Selenastraceae</taxon>
        <taxon>Raphidocelis</taxon>
    </lineage>
</organism>
<dbReference type="GO" id="GO:0005669">
    <property type="term" value="C:transcription factor TFIID complex"/>
    <property type="evidence" value="ECO:0007669"/>
    <property type="project" value="TreeGrafter"/>
</dbReference>
<keyword evidence="3" id="KW-0804">Transcription</keyword>
<gene>
    <name evidence="6" type="ORF">Rsub_11758</name>
</gene>
<comment type="caution">
    <text evidence="6">The sequence shown here is derived from an EMBL/GenBank/DDBJ whole genome shotgun (WGS) entry which is preliminary data.</text>
</comment>
<dbReference type="GO" id="GO:0006367">
    <property type="term" value="P:transcription initiation at RNA polymerase II promoter"/>
    <property type="evidence" value="ECO:0007669"/>
    <property type="project" value="TreeGrafter"/>
</dbReference>
<keyword evidence="7" id="KW-1185">Reference proteome</keyword>
<evidence type="ECO:0000256" key="3">
    <source>
        <dbReference type="ARBA" id="ARBA00023163"/>
    </source>
</evidence>
<evidence type="ECO:0000256" key="5">
    <source>
        <dbReference type="ARBA" id="ARBA00025730"/>
    </source>
</evidence>
<comment type="subcellular location">
    <subcellularLocation>
        <location evidence="1">Nucleus</location>
    </subcellularLocation>
</comment>
<sequence length="126" mass="13538">MAQHDPSISVSAATQQLLAKLDDDLPTIVPEELVVAQFKQAGCNCDDNPQLVKLVAVAGQHFLSTVLNDAAALARRRAVAQPRGGGRAKDAERRLVLGPEDAAQSLRDYGVNVRPAPYYVNPPGRR</sequence>
<keyword evidence="2" id="KW-0805">Transcription regulation</keyword>
<dbReference type="CDD" id="cd07982">
    <property type="entry name" value="HFD_TAF10"/>
    <property type="match status" value="1"/>
</dbReference>
<name>A0A2V0PHZ0_9CHLO</name>
<dbReference type="GO" id="GO:0003743">
    <property type="term" value="F:translation initiation factor activity"/>
    <property type="evidence" value="ECO:0007669"/>
    <property type="project" value="UniProtKB-KW"/>
</dbReference>
<dbReference type="Proteomes" id="UP000247498">
    <property type="component" value="Unassembled WGS sequence"/>
</dbReference>
<accession>A0A2V0PHZ0</accession>
<evidence type="ECO:0000256" key="2">
    <source>
        <dbReference type="ARBA" id="ARBA00023015"/>
    </source>
</evidence>
<dbReference type="GO" id="GO:1990841">
    <property type="term" value="F:promoter-specific chromatin binding"/>
    <property type="evidence" value="ECO:0007669"/>
    <property type="project" value="TreeGrafter"/>
</dbReference>
<keyword evidence="4" id="KW-0539">Nucleus</keyword>
<protein>
    <submittedName>
        <fullName evidence="6">Transcription initiation factor TFIID subunit 10</fullName>
    </submittedName>
</protein>
<dbReference type="OrthoDB" id="154356at2759"/>
<dbReference type="GO" id="GO:0016251">
    <property type="term" value="F:RNA polymerase II general transcription initiation factor activity"/>
    <property type="evidence" value="ECO:0007669"/>
    <property type="project" value="TreeGrafter"/>
</dbReference>
<dbReference type="PANTHER" id="PTHR21242:SF0">
    <property type="entry name" value="TRANSCRIPTION INITIATION FACTOR TFIID SUBUNIT 10"/>
    <property type="match status" value="1"/>
</dbReference>
<keyword evidence="6" id="KW-0648">Protein biosynthesis</keyword>
<dbReference type="Pfam" id="PF03540">
    <property type="entry name" value="TAF10"/>
    <property type="match status" value="1"/>
</dbReference>
<evidence type="ECO:0000256" key="1">
    <source>
        <dbReference type="ARBA" id="ARBA00004123"/>
    </source>
</evidence>
<dbReference type="AlphaFoldDB" id="A0A2V0PHZ0"/>
<evidence type="ECO:0000313" key="6">
    <source>
        <dbReference type="EMBL" id="GBF99346.1"/>
    </source>
</evidence>
<dbReference type="PANTHER" id="PTHR21242">
    <property type="entry name" value="TRANSCRIPTION INITIATION FACTOR TFIID SUBUNIT 10"/>
    <property type="match status" value="1"/>
</dbReference>
<reference evidence="6 7" key="1">
    <citation type="journal article" date="2018" name="Sci. Rep.">
        <title>Raphidocelis subcapitata (=Pseudokirchneriella subcapitata) provides an insight into genome evolution and environmental adaptations in the Sphaeropleales.</title>
        <authorList>
            <person name="Suzuki S."/>
            <person name="Yamaguchi H."/>
            <person name="Nakajima N."/>
            <person name="Kawachi M."/>
        </authorList>
    </citation>
    <scope>NUCLEOTIDE SEQUENCE [LARGE SCALE GENOMIC DNA]</scope>
    <source>
        <strain evidence="6 7">NIES-35</strain>
    </source>
</reference>
<dbReference type="FunCoup" id="A0A2V0PHZ0">
    <property type="interactions" value="1523"/>
</dbReference>
<comment type="similarity">
    <text evidence="5">Belongs to the TAF10 family.</text>
</comment>
<evidence type="ECO:0000313" key="7">
    <source>
        <dbReference type="Proteomes" id="UP000247498"/>
    </source>
</evidence>
<dbReference type="InParanoid" id="A0A2V0PHZ0"/>
<dbReference type="EMBL" id="BDRX01000154">
    <property type="protein sequence ID" value="GBF99346.1"/>
    <property type="molecule type" value="Genomic_DNA"/>
</dbReference>